<reference evidence="3" key="3">
    <citation type="submission" date="2020-12" db="UniProtKB">
        <authorList>
            <consortium name="EnsemblPlants"/>
        </authorList>
    </citation>
    <scope>IDENTIFICATION</scope>
</reference>
<dbReference type="AlphaFoldDB" id="A0A2K1L992"/>
<name>A0A2K1L992_PHYPA</name>
<evidence type="ECO:0000313" key="2">
    <source>
        <dbReference type="EMBL" id="PNR62608.1"/>
    </source>
</evidence>
<evidence type="ECO:0000313" key="3">
    <source>
        <dbReference type="EnsemblPlants" id="PAC:32969471.CDS.1"/>
    </source>
</evidence>
<dbReference type="EMBL" id="ABEU02000001">
    <property type="protein sequence ID" value="PNR62608.1"/>
    <property type="molecule type" value="Genomic_DNA"/>
</dbReference>
<dbReference type="InParanoid" id="A0A2K1L992"/>
<sequence>MPEPSQYNIDSSTPKLSREGSQVENTNKRCSTAPAYFATCGALLIRKQKQEKQKNGGSLDVLRIPDDSQQPRQLPDT</sequence>
<feature type="region of interest" description="Disordered" evidence="1">
    <location>
        <begin position="1"/>
        <end position="29"/>
    </location>
</feature>
<reference evidence="2 4" key="2">
    <citation type="journal article" date="2018" name="Plant J.">
        <title>The Physcomitrella patens chromosome-scale assembly reveals moss genome structure and evolution.</title>
        <authorList>
            <person name="Lang D."/>
            <person name="Ullrich K.K."/>
            <person name="Murat F."/>
            <person name="Fuchs J."/>
            <person name="Jenkins J."/>
            <person name="Haas F.B."/>
            <person name="Piednoel M."/>
            <person name="Gundlach H."/>
            <person name="Van Bel M."/>
            <person name="Meyberg R."/>
            <person name="Vives C."/>
            <person name="Morata J."/>
            <person name="Symeonidi A."/>
            <person name="Hiss M."/>
            <person name="Muchero W."/>
            <person name="Kamisugi Y."/>
            <person name="Saleh O."/>
            <person name="Blanc G."/>
            <person name="Decker E.L."/>
            <person name="van Gessel N."/>
            <person name="Grimwood J."/>
            <person name="Hayes R.D."/>
            <person name="Graham S.W."/>
            <person name="Gunter L.E."/>
            <person name="McDaniel S.F."/>
            <person name="Hoernstein S.N.W."/>
            <person name="Larsson A."/>
            <person name="Li F.W."/>
            <person name="Perroud P.F."/>
            <person name="Phillips J."/>
            <person name="Ranjan P."/>
            <person name="Rokshar D.S."/>
            <person name="Rothfels C.J."/>
            <person name="Schneider L."/>
            <person name="Shu S."/>
            <person name="Stevenson D.W."/>
            <person name="Thummler F."/>
            <person name="Tillich M."/>
            <person name="Villarreal Aguilar J.C."/>
            <person name="Widiez T."/>
            <person name="Wong G.K."/>
            <person name="Wymore A."/>
            <person name="Zhang Y."/>
            <person name="Zimmer A.D."/>
            <person name="Quatrano R.S."/>
            <person name="Mayer K.F.X."/>
            <person name="Goodstein D."/>
            <person name="Casacuberta J.M."/>
            <person name="Vandepoele K."/>
            <person name="Reski R."/>
            <person name="Cuming A.C."/>
            <person name="Tuskan G.A."/>
            <person name="Maumus F."/>
            <person name="Salse J."/>
            <person name="Schmutz J."/>
            <person name="Rensing S.A."/>
        </authorList>
    </citation>
    <scope>NUCLEOTIDE SEQUENCE [LARGE SCALE GENOMIC DNA]</scope>
    <source>
        <strain evidence="3 4">cv. Gransden 2004</strain>
    </source>
</reference>
<evidence type="ECO:0000313" key="4">
    <source>
        <dbReference type="Proteomes" id="UP000006727"/>
    </source>
</evidence>
<dbReference type="Gramene" id="Pp3c1_22851V3.1">
    <property type="protein sequence ID" value="PAC:32969471.CDS.1"/>
    <property type="gene ID" value="Pp3c1_22851"/>
</dbReference>
<organism evidence="2">
    <name type="scientific">Physcomitrium patens</name>
    <name type="common">Spreading-leaved earth moss</name>
    <name type="synonym">Physcomitrella patens</name>
    <dbReference type="NCBI Taxonomy" id="3218"/>
    <lineage>
        <taxon>Eukaryota</taxon>
        <taxon>Viridiplantae</taxon>
        <taxon>Streptophyta</taxon>
        <taxon>Embryophyta</taxon>
        <taxon>Bryophyta</taxon>
        <taxon>Bryophytina</taxon>
        <taxon>Bryopsida</taxon>
        <taxon>Funariidae</taxon>
        <taxon>Funariales</taxon>
        <taxon>Funariaceae</taxon>
        <taxon>Physcomitrium</taxon>
    </lineage>
</organism>
<dbReference type="EnsemblPlants" id="Pp3c1_22851V3.1">
    <property type="protein sequence ID" value="PAC:32969471.CDS.1"/>
    <property type="gene ID" value="Pp3c1_22851"/>
</dbReference>
<proteinExistence type="predicted"/>
<feature type="region of interest" description="Disordered" evidence="1">
    <location>
        <begin position="49"/>
        <end position="77"/>
    </location>
</feature>
<reference evidence="2 4" key="1">
    <citation type="journal article" date="2008" name="Science">
        <title>The Physcomitrella genome reveals evolutionary insights into the conquest of land by plants.</title>
        <authorList>
            <person name="Rensing S."/>
            <person name="Lang D."/>
            <person name="Zimmer A."/>
            <person name="Terry A."/>
            <person name="Salamov A."/>
            <person name="Shapiro H."/>
            <person name="Nishiyama T."/>
            <person name="Perroud P.-F."/>
            <person name="Lindquist E."/>
            <person name="Kamisugi Y."/>
            <person name="Tanahashi T."/>
            <person name="Sakakibara K."/>
            <person name="Fujita T."/>
            <person name="Oishi K."/>
            <person name="Shin-I T."/>
            <person name="Kuroki Y."/>
            <person name="Toyoda A."/>
            <person name="Suzuki Y."/>
            <person name="Hashimoto A."/>
            <person name="Yamaguchi K."/>
            <person name="Sugano A."/>
            <person name="Kohara Y."/>
            <person name="Fujiyama A."/>
            <person name="Anterola A."/>
            <person name="Aoki S."/>
            <person name="Ashton N."/>
            <person name="Barbazuk W.B."/>
            <person name="Barker E."/>
            <person name="Bennetzen J."/>
            <person name="Bezanilla M."/>
            <person name="Blankenship R."/>
            <person name="Cho S.H."/>
            <person name="Dutcher S."/>
            <person name="Estelle M."/>
            <person name="Fawcett J.A."/>
            <person name="Gundlach H."/>
            <person name="Hanada K."/>
            <person name="Heyl A."/>
            <person name="Hicks K.A."/>
            <person name="Hugh J."/>
            <person name="Lohr M."/>
            <person name="Mayer K."/>
            <person name="Melkozernov A."/>
            <person name="Murata T."/>
            <person name="Nelson D."/>
            <person name="Pils B."/>
            <person name="Prigge M."/>
            <person name="Reiss B."/>
            <person name="Renner T."/>
            <person name="Rombauts S."/>
            <person name="Rushton P."/>
            <person name="Sanderfoot A."/>
            <person name="Schween G."/>
            <person name="Shiu S.-H."/>
            <person name="Stueber K."/>
            <person name="Theodoulou F.L."/>
            <person name="Tu H."/>
            <person name="Van de Peer Y."/>
            <person name="Verrier P.J."/>
            <person name="Waters E."/>
            <person name="Wood A."/>
            <person name="Yang L."/>
            <person name="Cove D."/>
            <person name="Cuming A."/>
            <person name="Hasebe M."/>
            <person name="Lucas S."/>
            <person name="Mishler D.B."/>
            <person name="Reski R."/>
            <person name="Grigoriev I."/>
            <person name="Quatrano R.S."/>
            <person name="Boore J.L."/>
        </authorList>
    </citation>
    <scope>NUCLEOTIDE SEQUENCE [LARGE SCALE GENOMIC DNA]</scope>
    <source>
        <strain evidence="3 4">cv. Gransden 2004</strain>
    </source>
</reference>
<evidence type="ECO:0000256" key="1">
    <source>
        <dbReference type="SAM" id="MobiDB-lite"/>
    </source>
</evidence>
<dbReference type="Proteomes" id="UP000006727">
    <property type="component" value="Chromosome 1"/>
</dbReference>
<accession>A0A2K1L992</accession>
<gene>
    <name evidence="2" type="ORF">PHYPA_001032</name>
</gene>
<keyword evidence="4" id="KW-1185">Reference proteome</keyword>
<feature type="compositionally biased region" description="Polar residues" evidence="1">
    <location>
        <begin position="67"/>
        <end position="77"/>
    </location>
</feature>
<protein>
    <submittedName>
        <fullName evidence="2 3">Uncharacterized protein</fullName>
    </submittedName>
</protein>